<dbReference type="Gene3D" id="3.30.565.10">
    <property type="entry name" value="Histidine kinase-like ATPase, C-terminal domain"/>
    <property type="match status" value="1"/>
</dbReference>
<dbReference type="Proteomes" id="UP000290172">
    <property type="component" value="Unassembled WGS sequence"/>
</dbReference>
<dbReference type="InterPro" id="IPR036890">
    <property type="entry name" value="HATPase_C_sf"/>
</dbReference>
<dbReference type="PANTHER" id="PTHR43065:SF10">
    <property type="entry name" value="PEROXIDE STRESS-ACTIVATED HISTIDINE KINASE MAK3"/>
    <property type="match status" value="1"/>
</dbReference>
<feature type="transmembrane region" description="Helical" evidence="9">
    <location>
        <begin position="134"/>
        <end position="153"/>
    </location>
</feature>
<keyword evidence="5" id="KW-0547">Nucleotide-binding</keyword>
<evidence type="ECO:0000256" key="7">
    <source>
        <dbReference type="ARBA" id="ARBA00022840"/>
    </source>
</evidence>
<evidence type="ECO:0000256" key="1">
    <source>
        <dbReference type="ARBA" id="ARBA00000085"/>
    </source>
</evidence>
<dbReference type="PRINTS" id="PR00344">
    <property type="entry name" value="BCTRLSENSOR"/>
</dbReference>
<dbReference type="PANTHER" id="PTHR43065">
    <property type="entry name" value="SENSOR HISTIDINE KINASE"/>
    <property type="match status" value="1"/>
</dbReference>
<comment type="caution">
    <text evidence="11">The sequence shown here is derived from an EMBL/GenBank/DDBJ whole genome shotgun (WGS) entry which is preliminary data.</text>
</comment>
<organism evidence="11 12">
    <name type="scientific">Halarcobacter ebronensis</name>
    <dbReference type="NCBI Taxonomy" id="1462615"/>
    <lineage>
        <taxon>Bacteria</taxon>
        <taxon>Pseudomonadati</taxon>
        <taxon>Campylobacterota</taxon>
        <taxon>Epsilonproteobacteria</taxon>
        <taxon>Campylobacterales</taxon>
        <taxon>Arcobacteraceae</taxon>
        <taxon>Halarcobacter</taxon>
    </lineage>
</organism>
<dbReference type="SMART" id="SM00387">
    <property type="entry name" value="HATPase_c"/>
    <property type="match status" value="1"/>
</dbReference>
<dbReference type="SUPFAM" id="SSF47384">
    <property type="entry name" value="Homodimeric domain of signal transducing histidine kinase"/>
    <property type="match status" value="1"/>
</dbReference>
<accession>A0A4Q0Y5M0</accession>
<evidence type="ECO:0000256" key="4">
    <source>
        <dbReference type="ARBA" id="ARBA00022679"/>
    </source>
</evidence>
<evidence type="ECO:0000256" key="3">
    <source>
        <dbReference type="ARBA" id="ARBA00022553"/>
    </source>
</evidence>
<dbReference type="InterPro" id="IPR036097">
    <property type="entry name" value="HisK_dim/P_sf"/>
</dbReference>
<feature type="transmembrane region" description="Helical" evidence="9">
    <location>
        <begin position="55"/>
        <end position="74"/>
    </location>
</feature>
<keyword evidence="4" id="KW-0808">Transferase</keyword>
<name>A0A4Q0Y5M0_9BACT</name>
<dbReference type="AlphaFoldDB" id="A0A4Q0Y5M0"/>
<feature type="transmembrane region" description="Helical" evidence="9">
    <location>
        <begin position="23"/>
        <end position="43"/>
    </location>
</feature>
<dbReference type="InterPro" id="IPR003594">
    <property type="entry name" value="HATPase_dom"/>
</dbReference>
<comment type="catalytic activity">
    <reaction evidence="1">
        <text>ATP + protein L-histidine = ADP + protein N-phospho-L-histidine.</text>
        <dbReference type="EC" id="2.7.13.3"/>
    </reaction>
</comment>
<keyword evidence="9" id="KW-0812">Transmembrane</keyword>
<dbReference type="EC" id="2.7.13.3" evidence="2"/>
<gene>
    <name evidence="11" type="ORF">CRV08_15160</name>
</gene>
<feature type="transmembrane region" description="Helical" evidence="9">
    <location>
        <begin position="165"/>
        <end position="183"/>
    </location>
</feature>
<evidence type="ECO:0000256" key="5">
    <source>
        <dbReference type="ARBA" id="ARBA00022741"/>
    </source>
</evidence>
<feature type="domain" description="Histidine kinase" evidence="10">
    <location>
        <begin position="214"/>
        <end position="427"/>
    </location>
</feature>
<evidence type="ECO:0000256" key="6">
    <source>
        <dbReference type="ARBA" id="ARBA00022777"/>
    </source>
</evidence>
<reference evidence="11 12" key="1">
    <citation type="submission" date="2017-10" db="EMBL/GenBank/DDBJ databases">
        <title>Genomics of the genus Arcobacter.</title>
        <authorList>
            <person name="Perez-Cataluna A."/>
            <person name="Figueras M.J."/>
        </authorList>
    </citation>
    <scope>NUCLEOTIDE SEQUENCE [LARGE SCALE GENOMIC DNA]</scope>
    <source>
        <strain evidence="11 12">CECT 8993</strain>
    </source>
</reference>
<evidence type="ECO:0000256" key="9">
    <source>
        <dbReference type="SAM" id="Phobius"/>
    </source>
</evidence>
<keyword evidence="8" id="KW-0902">Two-component regulatory system</keyword>
<protein>
    <recommendedName>
        <fullName evidence="2">histidine kinase</fullName>
        <ecNumber evidence="2">2.7.13.3</ecNumber>
    </recommendedName>
</protein>
<dbReference type="EMBL" id="PDKJ01000026">
    <property type="protein sequence ID" value="RXJ65466.1"/>
    <property type="molecule type" value="Genomic_DNA"/>
</dbReference>
<keyword evidence="6 11" id="KW-0418">Kinase</keyword>
<keyword evidence="3" id="KW-0597">Phosphoprotein</keyword>
<keyword evidence="9" id="KW-1133">Transmembrane helix</keyword>
<keyword evidence="9" id="KW-0472">Membrane</keyword>
<feature type="transmembrane region" description="Helical" evidence="9">
    <location>
        <begin position="109"/>
        <end position="127"/>
    </location>
</feature>
<dbReference type="Gene3D" id="1.10.287.130">
    <property type="match status" value="1"/>
</dbReference>
<evidence type="ECO:0000313" key="12">
    <source>
        <dbReference type="Proteomes" id="UP000290172"/>
    </source>
</evidence>
<feature type="transmembrane region" description="Helical" evidence="9">
    <location>
        <begin position="86"/>
        <end position="103"/>
    </location>
</feature>
<evidence type="ECO:0000313" key="11">
    <source>
        <dbReference type="EMBL" id="RXJ65466.1"/>
    </source>
</evidence>
<keyword evidence="7" id="KW-0067">ATP-binding</keyword>
<dbReference type="Pfam" id="PF02518">
    <property type="entry name" value="HATPase_c"/>
    <property type="match status" value="1"/>
</dbReference>
<evidence type="ECO:0000256" key="8">
    <source>
        <dbReference type="ARBA" id="ARBA00023012"/>
    </source>
</evidence>
<dbReference type="GO" id="GO:0000155">
    <property type="term" value="F:phosphorelay sensor kinase activity"/>
    <property type="evidence" value="ECO:0007669"/>
    <property type="project" value="InterPro"/>
</dbReference>
<dbReference type="SUPFAM" id="SSF55874">
    <property type="entry name" value="ATPase domain of HSP90 chaperone/DNA topoisomerase II/histidine kinase"/>
    <property type="match status" value="1"/>
</dbReference>
<dbReference type="InterPro" id="IPR003661">
    <property type="entry name" value="HisK_dim/P_dom"/>
</dbReference>
<dbReference type="InterPro" id="IPR011623">
    <property type="entry name" value="7TMR_DISM_rcpt_extracell_dom1"/>
</dbReference>
<dbReference type="InterPro" id="IPR004358">
    <property type="entry name" value="Sig_transdc_His_kin-like_C"/>
</dbReference>
<dbReference type="PROSITE" id="PS50109">
    <property type="entry name" value="HIS_KIN"/>
    <property type="match status" value="1"/>
</dbReference>
<evidence type="ECO:0000259" key="10">
    <source>
        <dbReference type="PROSITE" id="PS50109"/>
    </source>
</evidence>
<evidence type="ECO:0000256" key="2">
    <source>
        <dbReference type="ARBA" id="ARBA00012438"/>
    </source>
</evidence>
<dbReference type="GO" id="GO:0005524">
    <property type="term" value="F:ATP binding"/>
    <property type="evidence" value="ECO:0007669"/>
    <property type="project" value="UniProtKB-KW"/>
</dbReference>
<dbReference type="Pfam" id="PF07695">
    <property type="entry name" value="7TMR-DISM_7TM"/>
    <property type="match status" value="1"/>
</dbReference>
<proteinExistence type="predicted"/>
<sequence length="428" mass="50113">MTFGIVLMTIVYTFIRYVYSKEIFYISYCFMQIFSLLYIVQYSGFWDISLPFRDLFLIFASLSAFVFAINFFQGKFVPIMKNYKELVFNTLLLNIVILSSFYHYMLFEYLPYTIIYGILFTSIIFNLKSSFKPTLVYVLGWSILCLLLFIFDFKSYYEQKGFMDLVLLAFAIEAILFTVSVSYKYDTLKQEKKEFENMLFQQSKLAKSGEMIANITHQFRQPLNNLSYILINLKKRFLKEELDKEYFEKKISQANNQIEFLSKTINDFKEFYSPSKKREIFSVKEAILNVQTILQADFKKYNISLDVSYKTDENIKVFGIKNELSQVFLAILSNSKDALKNVEEPKIEIEVNSSSAEVTILISNNGPKIEENNLSKLFKPYFSTKEEGTGLGLFLCKQIIEESFNGKIEVFNNKKRVVFSLLIEKAVI</sequence>
<dbReference type="InterPro" id="IPR005467">
    <property type="entry name" value="His_kinase_dom"/>
</dbReference>
<dbReference type="CDD" id="cd00082">
    <property type="entry name" value="HisKA"/>
    <property type="match status" value="1"/>
</dbReference>